<dbReference type="PANTHER" id="PTHR11608">
    <property type="entry name" value="BIFUNCTIONAL PROTEIN PYRR"/>
    <property type="match status" value="1"/>
</dbReference>
<dbReference type="CDD" id="cd06223">
    <property type="entry name" value="PRTases_typeI"/>
    <property type="match status" value="1"/>
</dbReference>
<dbReference type="PANTHER" id="PTHR11608:SF0">
    <property type="entry name" value="BIFUNCTIONAL PROTEIN PYRR"/>
    <property type="match status" value="1"/>
</dbReference>
<dbReference type="EMBL" id="CP018839">
    <property type="protein sequence ID" value="APR03370.1"/>
    <property type="molecule type" value="Genomic_DNA"/>
</dbReference>
<keyword evidence="2" id="KW-1185">Reference proteome</keyword>
<dbReference type="InterPro" id="IPR000836">
    <property type="entry name" value="PRTase_dom"/>
</dbReference>
<organism evidence="1 2">
    <name type="scientific">Thauera chlorobenzoica</name>
    <dbReference type="NCBI Taxonomy" id="96773"/>
    <lineage>
        <taxon>Bacteria</taxon>
        <taxon>Pseudomonadati</taxon>
        <taxon>Pseudomonadota</taxon>
        <taxon>Betaproteobacteria</taxon>
        <taxon>Rhodocyclales</taxon>
        <taxon>Zoogloeaceae</taxon>
        <taxon>Thauera</taxon>
    </lineage>
</organism>
<dbReference type="AlphaFoldDB" id="A0A1H5W439"/>
<gene>
    <name evidence="1" type="ORF">Tchl_0499</name>
</gene>
<dbReference type="Gene3D" id="3.40.50.2020">
    <property type="match status" value="1"/>
</dbReference>
<dbReference type="OrthoDB" id="9802227at2"/>
<dbReference type="KEGG" id="tcl:Tchl_0499"/>
<dbReference type="SUPFAM" id="SSF53271">
    <property type="entry name" value="PRTase-like"/>
    <property type="match status" value="1"/>
</dbReference>
<evidence type="ECO:0000313" key="1">
    <source>
        <dbReference type="EMBL" id="APR03370.1"/>
    </source>
</evidence>
<dbReference type="RefSeq" id="WP_075146997.1">
    <property type="nucleotide sequence ID" value="NZ_CP018839.1"/>
</dbReference>
<sequence>MTNLDAEALCRQLAEQIRPHLTPETALVGIHTGGLWLAERLHRELGIGPPLGAIDVSFYRDDYASKGLHASPQRTGIPFNVDGAPVILVDDVLYTGRTTRAALNELFDFGRPASVELAVLVDRGNRELPIAARYCAFTLPEALPRDQNLELQRDDGGRLCLALTQTQR</sequence>
<reference evidence="1 2" key="1">
    <citation type="submission" date="2016-12" db="EMBL/GenBank/DDBJ databases">
        <title>Complete genome sequence of Thauera chlorobenzoica, a Betaproteobacterium degrading haloaromatics anaerobically to CO2 and halides.</title>
        <authorList>
            <person name="Goris T."/>
            <person name="Mergelsberg M."/>
            <person name="Boll M."/>
        </authorList>
    </citation>
    <scope>NUCLEOTIDE SEQUENCE [LARGE SCALE GENOMIC DNA]</scope>
    <source>
        <strain evidence="1 2">3CB1</strain>
    </source>
</reference>
<name>A0A1H5W439_9RHOO</name>
<dbReference type="Proteomes" id="UP000185739">
    <property type="component" value="Chromosome"/>
</dbReference>
<dbReference type="InterPro" id="IPR050137">
    <property type="entry name" value="PyrR_bifunctional"/>
</dbReference>
<protein>
    <submittedName>
        <fullName evidence="1">Pyrimidine operon regulatory protein PyrR</fullName>
    </submittedName>
</protein>
<evidence type="ECO:0000313" key="2">
    <source>
        <dbReference type="Proteomes" id="UP000185739"/>
    </source>
</evidence>
<dbReference type="STRING" id="96773.Tchl_0499"/>
<accession>A0A1H5W439</accession>
<proteinExistence type="predicted"/>
<dbReference type="Pfam" id="PF00156">
    <property type="entry name" value="Pribosyltran"/>
    <property type="match status" value="1"/>
</dbReference>
<dbReference type="NCBIfam" id="NF003545">
    <property type="entry name" value="PRK05205.1-1"/>
    <property type="match status" value="1"/>
</dbReference>
<dbReference type="InterPro" id="IPR029057">
    <property type="entry name" value="PRTase-like"/>
</dbReference>